<dbReference type="VEuPathDB" id="CryptoDB:Cvel_35455"/>
<organism evidence="2">
    <name type="scientific">Chromera velia CCMP2878</name>
    <dbReference type="NCBI Taxonomy" id="1169474"/>
    <lineage>
        <taxon>Eukaryota</taxon>
        <taxon>Sar</taxon>
        <taxon>Alveolata</taxon>
        <taxon>Colpodellida</taxon>
        <taxon>Chromeraceae</taxon>
        <taxon>Chromera</taxon>
    </lineage>
</organism>
<sequence length="168" mass="18987">MFGGVMPPWGGGGSTHTIGSFQQQPQVFYRDNSALTFAAAYPADRLQRIVGEAQEMTHGFDKARRQVKEELRLSSCVHCRYSHRSTYDERWCKFFARGKKPTREEGRNRYKGAWSEQAFNNDAVAKVADGMKGKSAGAGRGALSSEEERRLQNLRPRGFWDVMNPSSF</sequence>
<dbReference type="AlphaFoldDB" id="A0A0G4I3E9"/>
<reference evidence="2" key="1">
    <citation type="submission" date="2014-11" db="EMBL/GenBank/DDBJ databases">
        <authorList>
            <person name="Otto D Thomas"/>
            <person name="Naeem Raeece"/>
        </authorList>
    </citation>
    <scope>NUCLEOTIDE SEQUENCE</scope>
</reference>
<accession>A0A0G4I3E9</accession>
<proteinExistence type="predicted"/>
<dbReference type="EMBL" id="CDMZ01004961">
    <property type="protein sequence ID" value="CEM51489.1"/>
    <property type="molecule type" value="Genomic_DNA"/>
</dbReference>
<evidence type="ECO:0000256" key="1">
    <source>
        <dbReference type="SAM" id="MobiDB-lite"/>
    </source>
</evidence>
<feature type="region of interest" description="Disordered" evidence="1">
    <location>
        <begin position="130"/>
        <end position="156"/>
    </location>
</feature>
<protein>
    <submittedName>
        <fullName evidence="2">Uncharacterized protein</fullName>
    </submittedName>
</protein>
<evidence type="ECO:0000313" key="2">
    <source>
        <dbReference type="EMBL" id="CEM51489.1"/>
    </source>
</evidence>
<gene>
    <name evidence="2" type="ORF">Cvel_35455</name>
</gene>
<name>A0A0G4I3E9_9ALVE</name>